<dbReference type="PANTHER" id="PTHR48036">
    <property type="entry name" value="SPLICING FACTOR (PAD-1), PUTATIVE (AFU_ORTHOLOGUE AFUA_1G15810)-RELATED"/>
    <property type="match status" value="1"/>
</dbReference>
<evidence type="ECO:0000313" key="7">
    <source>
        <dbReference type="EnsemblProtists" id="HpaP814211"/>
    </source>
</evidence>
<evidence type="ECO:0000256" key="3">
    <source>
        <dbReference type="ARBA" id="ARBA00022884"/>
    </source>
</evidence>
<accession>M4C540</accession>
<feature type="compositionally biased region" description="Basic and acidic residues" evidence="5">
    <location>
        <begin position="145"/>
        <end position="161"/>
    </location>
</feature>
<evidence type="ECO:0000256" key="4">
    <source>
        <dbReference type="PROSITE-ProRule" id="PRU00176"/>
    </source>
</evidence>
<feature type="compositionally biased region" description="Basic and acidic residues" evidence="5">
    <location>
        <begin position="65"/>
        <end position="88"/>
    </location>
</feature>
<dbReference type="InterPro" id="IPR035979">
    <property type="entry name" value="RBD_domain_sf"/>
</dbReference>
<dbReference type="SUPFAM" id="SSF54928">
    <property type="entry name" value="RNA-binding domain, RBD"/>
    <property type="match status" value="2"/>
</dbReference>
<dbReference type="InParanoid" id="M4C540"/>
<feature type="region of interest" description="Disordered" evidence="5">
    <location>
        <begin position="64"/>
        <end position="192"/>
    </location>
</feature>
<dbReference type="GO" id="GO:0003723">
    <property type="term" value="F:RNA binding"/>
    <property type="evidence" value="ECO:0007669"/>
    <property type="project" value="UniProtKB-UniRule"/>
</dbReference>
<dbReference type="VEuPathDB" id="FungiDB:HpaG814211"/>
<evidence type="ECO:0000256" key="2">
    <source>
        <dbReference type="ARBA" id="ARBA00022737"/>
    </source>
</evidence>
<dbReference type="AlphaFoldDB" id="M4C540"/>
<dbReference type="CDD" id="cd12285">
    <property type="entry name" value="RRM3_RBM39_like"/>
    <property type="match status" value="1"/>
</dbReference>
<evidence type="ECO:0000259" key="6">
    <source>
        <dbReference type="PROSITE" id="PS50102"/>
    </source>
</evidence>
<feature type="domain" description="RRM" evidence="6">
    <location>
        <begin position="337"/>
        <end position="414"/>
    </location>
</feature>
<feature type="compositionally biased region" description="Basic residues" evidence="5">
    <location>
        <begin position="89"/>
        <end position="144"/>
    </location>
</feature>
<dbReference type="HOGENOM" id="CLU_020551_6_0_1"/>
<dbReference type="EMBL" id="ABWE02003598">
    <property type="status" value="NOT_ANNOTATED_CDS"/>
    <property type="molecule type" value="Genomic_DNA"/>
</dbReference>
<dbReference type="Pfam" id="PF15519">
    <property type="entry name" value="RBM39linker"/>
    <property type="match status" value="1"/>
</dbReference>
<dbReference type="STRING" id="559515.M4C540"/>
<dbReference type="InterPro" id="IPR000504">
    <property type="entry name" value="RRM_dom"/>
</dbReference>
<dbReference type="Gene3D" id="3.30.70.330">
    <property type="match status" value="3"/>
</dbReference>
<feature type="domain" description="RRM" evidence="6">
    <location>
        <begin position="205"/>
        <end position="284"/>
    </location>
</feature>
<dbReference type="GO" id="GO:0006397">
    <property type="term" value="P:mRNA processing"/>
    <property type="evidence" value="ECO:0007669"/>
    <property type="project" value="InterPro"/>
</dbReference>
<keyword evidence="8" id="KW-1185">Reference proteome</keyword>
<evidence type="ECO:0000256" key="1">
    <source>
        <dbReference type="ARBA" id="ARBA00022553"/>
    </source>
</evidence>
<dbReference type="InterPro" id="IPR012677">
    <property type="entry name" value="Nucleotide-bd_a/b_plait_sf"/>
</dbReference>
<dbReference type="GO" id="GO:0005634">
    <property type="term" value="C:nucleus"/>
    <property type="evidence" value="ECO:0007669"/>
    <property type="project" value="InterPro"/>
</dbReference>
<evidence type="ECO:0000313" key="8">
    <source>
        <dbReference type="Proteomes" id="UP000011713"/>
    </source>
</evidence>
<dbReference type="PROSITE" id="PS50102">
    <property type="entry name" value="RRM"/>
    <property type="match status" value="3"/>
</dbReference>
<keyword evidence="2" id="KW-0677">Repeat</keyword>
<keyword evidence="1" id="KW-0597">Phosphoprotein</keyword>
<dbReference type="EnsemblProtists" id="HpaT814211">
    <property type="protein sequence ID" value="HpaP814211"/>
    <property type="gene ID" value="HpaG814211"/>
</dbReference>
<feature type="compositionally biased region" description="Basic residues" evidence="5">
    <location>
        <begin position="162"/>
        <end position="171"/>
    </location>
</feature>
<dbReference type="InterPro" id="IPR029123">
    <property type="entry name" value="RBM39_linker"/>
</dbReference>
<keyword evidence="3 4" id="KW-0694">RNA-binding</keyword>
<sequence length="634" mass="70448">MRLHRLVMRYRKLRTPHTIYRLWSSRFLLAPSRGASNRLGVMATMASEDIDLLLQDGIQAAANKFNDEKHTRNEEKHDSRVEKEDGRRSSSRRSRSRSRSHSRRRHRERSRSRPKRRRHSRRSPSRSPRRSRGSPRRDKRRSHSRSRERPLRKSRSRERPPRKSRKSKSRSRSAPPVEARERSTSAERAERAKQRELMELTRDHRTVFVGQLTQKVREKDLERFFTKIGKVESVLLIRDKFTNRSKGFAYVELSNLEDVPKVLLLNGQVPDFQVFPIMIKASEAEKNFAAKKDSVMNAATTASSTLLSADASGTGLAGVIAGGGAGGMSASALSAASRIYCGNLHTNITEDDLRIVFQSFGEVLSVTINRDEMGRSKGFSFIQFSSPQEANFALSKGNGLELAGNYLHLGPVNENAMGSGKRGVGGGGAGGADNGAAGGRWKLEDDEGTGLSMNALSRSALMAKLAGNDVNLFPMAMGGSVRNVGSYPVSATDMTNSMAASAAQRAEQAAALMSSTEIEGSESFCFVVKNMFDVYQEQKSGNLDWSIEIQQDVEEECGQYGPVLHTYVEKEKQGGLVYVLFDNVVSAVSAAKKLHGRWFNKRQISVRYLSSQEYVGMFPEVRSAVQTARAKSSQ</sequence>
<name>M4C540_HYAAE</name>
<protein>
    <recommendedName>
        <fullName evidence="6">RRM domain-containing protein</fullName>
    </recommendedName>
</protein>
<dbReference type="Pfam" id="PF00076">
    <property type="entry name" value="RRM_1"/>
    <property type="match status" value="3"/>
</dbReference>
<reference evidence="7" key="2">
    <citation type="submission" date="2015-06" db="UniProtKB">
        <authorList>
            <consortium name="EnsemblProtists"/>
        </authorList>
    </citation>
    <scope>IDENTIFICATION</scope>
    <source>
        <strain evidence="7">Emoy2</strain>
    </source>
</reference>
<feature type="compositionally biased region" description="Basic and acidic residues" evidence="5">
    <location>
        <begin position="178"/>
        <end position="192"/>
    </location>
</feature>
<dbReference type="Proteomes" id="UP000011713">
    <property type="component" value="Unassembled WGS sequence"/>
</dbReference>
<dbReference type="OMA" id="GRDNDKG"/>
<organism evidence="7 8">
    <name type="scientific">Hyaloperonospora arabidopsidis (strain Emoy2)</name>
    <name type="common">Downy mildew agent</name>
    <name type="synonym">Peronospora arabidopsidis</name>
    <dbReference type="NCBI Taxonomy" id="559515"/>
    <lineage>
        <taxon>Eukaryota</taxon>
        <taxon>Sar</taxon>
        <taxon>Stramenopiles</taxon>
        <taxon>Oomycota</taxon>
        <taxon>Peronosporomycetes</taxon>
        <taxon>Peronosporales</taxon>
        <taxon>Peronosporaceae</taxon>
        <taxon>Hyaloperonospora</taxon>
    </lineage>
</organism>
<proteinExistence type="predicted"/>
<dbReference type="InterPro" id="IPR006509">
    <property type="entry name" value="RBM39_SF"/>
</dbReference>
<dbReference type="SMART" id="SM00360">
    <property type="entry name" value="RRM"/>
    <property type="match status" value="3"/>
</dbReference>
<dbReference type="eggNOG" id="KOG0147">
    <property type="taxonomic scope" value="Eukaryota"/>
</dbReference>
<evidence type="ECO:0000256" key="5">
    <source>
        <dbReference type="SAM" id="MobiDB-lite"/>
    </source>
</evidence>
<reference evidence="8" key="1">
    <citation type="journal article" date="2010" name="Science">
        <title>Signatures of adaptation to obligate biotrophy in the Hyaloperonospora arabidopsidis genome.</title>
        <authorList>
            <person name="Baxter L."/>
            <person name="Tripathy S."/>
            <person name="Ishaque N."/>
            <person name="Boot N."/>
            <person name="Cabral A."/>
            <person name="Kemen E."/>
            <person name="Thines M."/>
            <person name="Ah-Fong A."/>
            <person name="Anderson R."/>
            <person name="Badejoko W."/>
            <person name="Bittner-Eddy P."/>
            <person name="Boore J.L."/>
            <person name="Chibucos M.C."/>
            <person name="Coates M."/>
            <person name="Dehal P."/>
            <person name="Delehaunty K."/>
            <person name="Dong S."/>
            <person name="Downton P."/>
            <person name="Dumas B."/>
            <person name="Fabro G."/>
            <person name="Fronick C."/>
            <person name="Fuerstenberg S.I."/>
            <person name="Fulton L."/>
            <person name="Gaulin E."/>
            <person name="Govers F."/>
            <person name="Hughes L."/>
            <person name="Humphray S."/>
            <person name="Jiang R.H."/>
            <person name="Judelson H."/>
            <person name="Kamoun S."/>
            <person name="Kyung K."/>
            <person name="Meijer H."/>
            <person name="Minx P."/>
            <person name="Morris P."/>
            <person name="Nelson J."/>
            <person name="Phuntumart V."/>
            <person name="Qutob D."/>
            <person name="Rehmany A."/>
            <person name="Rougon-Cardoso A."/>
            <person name="Ryden P."/>
            <person name="Torto-Alalibo T."/>
            <person name="Studholme D."/>
            <person name="Wang Y."/>
            <person name="Win J."/>
            <person name="Wood J."/>
            <person name="Clifton S.W."/>
            <person name="Rogers J."/>
            <person name="Van den Ackerveken G."/>
            <person name="Jones J.D."/>
            <person name="McDowell J.M."/>
            <person name="Beynon J."/>
            <person name="Tyler B.M."/>
        </authorList>
    </citation>
    <scope>NUCLEOTIDE SEQUENCE [LARGE SCALE GENOMIC DNA]</scope>
    <source>
        <strain evidence="8">Emoy2</strain>
    </source>
</reference>
<feature type="domain" description="RRM" evidence="6">
    <location>
        <begin position="541"/>
        <end position="611"/>
    </location>
</feature>